<dbReference type="OrthoDB" id="5197601at2"/>
<dbReference type="KEGG" id="pamo:BAR1_14085"/>
<dbReference type="PANTHER" id="PTHR11820">
    <property type="entry name" value="ACYLPYRUVASE"/>
    <property type="match status" value="1"/>
</dbReference>
<dbReference type="Pfam" id="PF01557">
    <property type="entry name" value="FAA_hydrolase"/>
    <property type="match status" value="1"/>
</dbReference>
<proteinExistence type="predicted"/>
<evidence type="ECO:0000259" key="2">
    <source>
        <dbReference type="Pfam" id="PF01557"/>
    </source>
</evidence>
<gene>
    <name evidence="3" type="ORF">BAR1_14085</name>
</gene>
<dbReference type="GO" id="GO:0018773">
    <property type="term" value="F:acetylpyruvate hydrolase activity"/>
    <property type="evidence" value="ECO:0007669"/>
    <property type="project" value="TreeGrafter"/>
</dbReference>
<dbReference type="AlphaFoldDB" id="A0A347UJC8"/>
<dbReference type="SUPFAM" id="SSF56529">
    <property type="entry name" value="FAH"/>
    <property type="match status" value="1"/>
</dbReference>
<dbReference type="InterPro" id="IPR011234">
    <property type="entry name" value="Fumarylacetoacetase-like_C"/>
</dbReference>
<dbReference type="InterPro" id="IPR036663">
    <property type="entry name" value="Fumarylacetoacetase_C_sf"/>
</dbReference>
<evidence type="ECO:0000256" key="1">
    <source>
        <dbReference type="ARBA" id="ARBA00022723"/>
    </source>
</evidence>
<dbReference type="Proteomes" id="UP000261704">
    <property type="component" value="Chromosome"/>
</dbReference>
<evidence type="ECO:0000313" key="4">
    <source>
        <dbReference type="Proteomes" id="UP000261704"/>
    </source>
</evidence>
<dbReference type="EMBL" id="CP032125">
    <property type="protein sequence ID" value="AXX98956.1"/>
    <property type="molecule type" value="Genomic_DNA"/>
</dbReference>
<dbReference type="RefSeq" id="WP_118943610.1">
    <property type="nucleotide sequence ID" value="NZ_CP032125.1"/>
</dbReference>
<reference evidence="3 4" key="1">
    <citation type="submission" date="2018-09" db="EMBL/GenBank/DDBJ databases">
        <title>Profundibacter amoris BAR1 gen. nov., sp. nov., a new member of the Roseobacter clade isolated at Lokis Castle Vent Field on the Arctic Mid-Oceanic Ridge.</title>
        <authorList>
            <person name="Le Moine Bauer S."/>
            <person name="Sjoeberg A.G."/>
            <person name="L'Haridon S."/>
            <person name="Stokke R."/>
            <person name="Roalkvam I."/>
            <person name="Steen I.H."/>
            <person name="Dahle H."/>
        </authorList>
    </citation>
    <scope>NUCLEOTIDE SEQUENCE [LARGE SCALE GENOMIC DNA]</scope>
    <source>
        <strain evidence="3 4">BAR1</strain>
    </source>
</reference>
<keyword evidence="3" id="KW-0378">Hydrolase</keyword>
<name>A0A347UJC8_9RHOB</name>
<protein>
    <submittedName>
        <fullName evidence="3">FAA hydrolase family protein</fullName>
    </submittedName>
</protein>
<keyword evidence="4" id="KW-1185">Reference proteome</keyword>
<keyword evidence="1" id="KW-0479">Metal-binding</keyword>
<feature type="domain" description="Fumarylacetoacetase-like C-terminal" evidence="2">
    <location>
        <begin position="28"/>
        <end position="226"/>
    </location>
</feature>
<dbReference type="PANTHER" id="PTHR11820:SF90">
    <property type="entry name" value="FLUTATHIONE S-TRANSFERASE"/>
    <property type="match status" value="1"/>
</dbReference>
<organism evidence="3 4">
    <name type="scientific">Profundibacter amoris</name>
    <dbReference type="NCBI Taxonomy" id="2171755"/>
    <lineage>
        <taxon>Bacteria</taxon>
        <taxon>Pseudomonadati</taxon>
        <taxon>Pseudomonadota</taxon>
        <taxon>Alphaproteobacteria</taxon>
        <taxon>Rhodobacterales</taxon>
        <taxon>Paracoccaceae</taxon>
        <taxon>Profundibacter</taxon>
    </lineage>
</organism>
<evidence type="ECO:0000313" key="3">
    <source>
        <dbReference type="EMBL" id="AXX98956.1"/>
    </source>
</evidence>
<dbReference type="Gene3D" id="3.90.850.10">
    <property type="entry name" value="Fumarylacetoacetase-like, C-terminal domain"/>
    <property type="match status" value="1"/>
</dbReference>
<dbReference type="GO" id="GO:0046872">
    <property type="term" value="F:metal ion binding"/>
    <property type="evidence" value="ECO:0007669"/>
    <property type="project" value="UniProtKB-KW"/>
</dbReference>
<accession>A0A347UJC8</accession>
<sequence>MVEFALPAPATPNVAIADSTLRFPVRRIFCVGRNYADHAREMGYDPNREPPFFFTKPADAVVDDGATLPYPPHTENLHHEAELVVAIGAGGADIKVEDALNHVWGYGVGNDLTRRDMQAKAKEMRRPWDMAKGFDNSAVCGPLYPASIIGHPTKGRITAHVDGQPRQDGDIADMIWPVADVIAFLSGLVTLAAGDLIYTGTPAGVGPIARGQSCTITIEGLGNVTSTHI</sequence>